<evidence type="ECO:0000256" key="5">
    <source>
        <dbReference type="ARBA" id="ARBA00022786"/>
    </source>
</evidence>
<name>Q6FRQ6_CANGA</name>
<evidence type="ECO:0000256" key="6">
    <source>
        <dbReference type="ARBA" id="ARBA00022801"/>
    </source>
</evidence>
<dbReference type="FunCoup" id="Q6FRQ6">
    <property type="interactions" value="62"/>
</dbReference>
<dbReference type="Gene3D" id="3.40.250.10">
    <property type="entry name" value="Rhodanese-like domain"/>
    <property type="match status" value="1"/>
</dbReference>
<dbReference type="OMA" id="NAWDCPK"/>
<dbReference type="InterPro" id="IPR028889">
    <property type="entry name" value="USP"/>
</dbReference>
<keyword evidence="5" id="KW-0833">Ubl conjugation pathway</keyword>
<dbReference type="SUPFAM" id="SSF52821">
    <property type="entry name" value="Rhodanese/Cell cycle control phosphatase"/>
    <property type="match status" value="1"/>
</dbReference>
<dbReference type="HOGENOM" id="CLU_004122_0_0_1"/>
<dbReference type="PANTHER" id="PTHR21646">
    <property type="entry name" value="UBIQUITIN CARBOXYL-TERMINAL HYDROLASE"/>
    <property type="match status" value="1"/>
</dbReference>
<dbReference type="Proteomes" id="UP000002428">
    <property type="component" value="Chromosome H"/>
</dbReference>
<comment type="similarity">
    <text evidence="2">Belongs to the peptidase C19 family.</text>
</comment>
<gene>
    <name evidence="9 10" type="ordered locus">CAGL0H06721g</name>
</gene>
<dbReference type="InParanoid" id="Q6FRQ6"/>
<evidence type="ECO:0000256" key="1">
    <source>
        <dbReference type="ARBA" id="ARBA00000707"/>
    </source>
</evidence>
<dbReference type="EMBL" id="CR380954">
    <property type="protein sequence ID" value="CAG60021.1"/>
    <property type="molecule type" value="Genomic_DNA"/>
</dbReference>
<dbReference type="PROSITE" id="PS00972">
    <property type="entry name" value="USP_1"/>
    <property type="match status" value="1"/>
</dbReference>
<dbReference type="EC" id="3.4.19.12" evidence="3"/>
<dbReference type="InterPro" id="IPR036873">
    <property type="entry name" value="Rhodanese-like_dom_sf"/>
</dbReference>
<proteinExistence type="inferred from homology"/>
<evidence type="ECO:0000256" key="3">
    <source>
        <dbReference type="ARBA" id="ARBA00012759"/>
    </source>
</evidence>
<dbReference type="MEROPS" id="C19.101"/>
<evidence type="ECO:0000256" key="7">
    <source>
        <dbReference type="ARBA" id="ARBA00022807"/>
    </source>
</evidence>
<dbReference type="CDD" id="cd02674">
    <property type="entry name" value="Peptidase_C19R"/>
    <property type="match status" value="1"/>
</dbReference>
<feature type="domain" description="USP" evidence="8">
    <location>
        <begin position="648"/>
        <end position="1080"/>
    </location>
</feature>
<keyword evidence="4" id="KW-0645">Protease</keyword>
<sequence>MDRFTPEFSGQLLLQIQQIYVDEIRPQFPQLKLQRLLDLLEQAQCMLEDYMGCVDVDTSKAVRVFITGCFYIYLVMPESMQFQTRSKSYSLYTELRHLYESQLNMTNVIAMVKEEVAQIQEQCDNFQDNEGVDDSKPLGNNLKGADNMLNQGKRLITRRSAYSISSPSGMSTLSLHDELPEHRSEQQTRFPSVERDQSNGMKADMLLEKKQSRTKSNPITNINQPRKSLDVTLNANNEIPTLSLHSDDKAVFDQHNEAKSLPGTATDSDEEYYVEHGSPIWTAPDLDPNDQLKLALGTELLSPPVMGLDGDTLGDDIYYETVSKGDDVSYRGKDFEDLHANRLITHRKDSYHSIYMIDDDNNNSKNYFDGSNAFIQGLERLQKQSIITAPELFSILSNPEERHKLLLIDLRLNKRSMANHIVAPNVVNIDPTNLWDNEANSPIYKDTILEQRLNNPLFNGRLKYDYIVYYSDMKTYMNFEYDYSFILFYLLTTSGKHLSSVPTALLGGYEKWKKVMNTYVSQYQIELDDYLYRPYAPSNNKGEQNNAQIPDVPTWKPPPVPVMVRKRPPPPVPVSIPIPPETPPPLPQKIKLESIEESAPSDNSQYIRPPAKLPIHALHSPRNQTLTRKFSIPTIEKNSNPYVAYSVTGLRNLGNTCYINCMLQSLFATNELKNLFISGKYREYQMKPNDNKESAISNTFANLFNKMYMNGGCTVVPSGFLKICNFLRPDLRIPDDQQDTQEFLLFILNRLHDELSNQVNVINDYPNLLLYDDDKMMVDKEKYKKWFDKTVVANGLSPVDGVFQGQMENALQCQRCGYESVNYSTFYVLSLALPKPSAPAFYKSGRVKLEDCINMFTSDEVLTGENAWDCPKCGSKAVEPRFTSRTSTQTILPNSPHHHKKSKFFGLPTGKAISRSKSPFRKLGLLEKHEGKQEKLDKMERDEIEEWHKMKSKKLVTIKTINFISLPKVLIIHLSRFYYDLTKKNDAVVSYPLVLNIVLKNEEIVRYKLYSIVNHTGNLISGHYTSLVNKDPHHNLGNTEQKWYYFDDEVVKAEKTHGNVDKGITKVSSKNVYVLFYERVD</sequence>
<dbReference type="InterPro" id="IPR038765">
    <property type="entry name" value="Papain-like_cys_pep_sf"/>
</dbReference>
<evidence type="ECO:0000259" key="8">
    <source>
        <dbReference type="PROSITE" id="PS50235"/>
    </source>
</evidence>
<dbReference type="Gene3D" id="3.90.70.10">
    <property type="entry name" value="Cysteine proteinases"/>
    <property type="match status" value="1"/>
</dbReference>
<comment type="catalytic activity">
    <reaction evidence="1">
        <text>Thiol-dependent hydrolysis of ester, thioester, amide, peptide and isopeptide bonds formed by the C-terminal Gly of ubiquitin (a 76-residue protein attached to proteins as an intracellular targeting signal).</text>
        <dbReference type="EC" id="3.4.19.12"/>
    </reaction>
</comment>
<reference evidence="10 11" key="1">
    <citation type="journal article" date="2004" name="Nature">
        <title>Genome evolution in yeasts.</title>
        <authorList>
            <consortium name="Genolevures"/>
            <person name="Dujon B."/>
            <person name="Sherman D."/>
            <person name="Fischer G."/>
            <person name="Durrens P."/>
            <person name="Casaregola S."/>
            <person name="Lafontaine I."/>
            <person name="de Montigny J."/>
            <person name="Marck C."/>
            <person name="Neuveglise C."/>
            <person name="Talla E."/>
            <person name="Goffard N."/>
            <person name="Frangeul L."/>
            <person name="Aigle M."/>
            <person name="Anthouard V."/>
            <person name="Babour A."/>
            <person name="Barbe V."/>
            <person name="Barnay S."/>
            <person name="Blanchin S."/>
            <person name="Beckerich J.M."/>
            <person name="Beyne E."/>
            <person name="Bleykasten C."/>
            <person name="Boisrame A."/>
            <person name="Boyer J."/>
            <person name="Cattolico L."/>
            <person name="Confanioleri F."/>
            <person name="de Daruvar A."/>
            <person name="Despons L."/>
            <person name="Fabre E."/>
            <person name="Fairhead C."/>
            <person name="Ferry-Dumazet H."/>
            <person name="Groppi A."/>
            <person name="Hantraye F."/>
            <person name="Hennequin C."/>
            <person name="Jauniaux N."/>
            <person name="Joyet P."/>
            <person name="Kachouri R."/>
            <person name="Kerrest A."/>
            <person name="Koszul R."/>
            <person name="Lemaire M."/>
            <person name="Lesur I."/>
            <person name="Ma L."/>
            <person name="Muller H."/>
            <person name="Nicaud J.M."/>
            <person name="Nikolski M."/>
            <person name="Oztas S."/>
            <person name="Ozier-Kalogeropoulos O."/>
            <person name="Pellenz S."/>
            <person name="Potier S."/>
            <person name="Richard G.F."/>
            <person name="Straub M.L."/>
            <person name="Suleau A."/>
            <person name="Swennene D."/>
            <person name="Tekaia F."/>
            <person name="Wesolowski-Louvel M."/>
            <person name="Westhof E."/>
            <person name="Wirth B."/>
            <person name="Zeniou-Meyer M."/>
            <person name="Zivanovic I."/>
            <person name="Bolotin-Fukuhara M."/>
            <person name="Thierry A."/>
            <person name="Bouchier C."/>
            <person name="Caudron B."/>
            <person name="Scarpelli C."/>
            <person name="Gaillardin C."/>
            <person name="Weissenbach J."/>
            <person name="Wincker P."/>
            <person name="Souciet J.L."/>
        </authorList>
    </citation>
    <scope>NUCLEOTIDE SEQUENCE [LARGE SCALE GENOMIC DNA]</scope>
    <source>
        <strain evidence="11">ATCC 2001 / BCRC 20586 / JCM 3761 / NBRC 0622 / NRRL Y-65 / CBS 138</strain>
    </source>
</reference>
<dbReference type="GO" id="GO:0016579">
    <property type="term" value="P:protein deubiquitination"/>
    <property type="evidence" value="ECO:0007669"/>
    <property type="project" value="EnsemblFungi"/>
</dbReference>
<dbReference type="PROSITE" id="PS00973">
    <property type="entry name" value="USP_2"/>
    <property type="match status" value="1"/>
</dbReference>
<dbReference type="SUPFAM" id="SSF54001">
    <property type="entry name" value="Cysteine proteinases"/>
    <property type="match status" value="1"/>
</dbReference>
<organism evidence="10 11">
    <name type="scientific">Candida glabrata (strain ATCC 2001 / BCRC 20586 / JCM 3761 / NBRC 0622 / NRRL Y-65 / CBS 138)</name>
    <name type="common">Yeast</name>
    <name type="synonym">Nakaseomyces glabratus</name>
    <dbReference type="NCBI Taxonomy" id="284593"/>
    <lineage>
        <taxon>Eukaryota</taxon>
        <taxon>Fungi</taxon>
        <taxon>Dikarya</taxon>
        <taxon>Ascomycota</taxon>
        <taxon>Saccharomycotina</taxon>
        <taxon>Saccharomycetes</taxon>
        <taxon>Saccharomycetales</taxon>
        <taxon>Saccharomycetaceae</taxon>
        <taxon>Nakaseomyces</taxon>
    </lineage>
</organism>
<keyword evidence="7" id="KW-0788">Thiol protease</keyword>
<dbReference type="GO" id="GO:0006508">
    <property type="term" value="P:proteolysis"/>
    <property type="evidence" value="ECO:0007669"/>
    <property type="project" value="UniProtKB-KW"/>
</dbReference>
<dbReference type="InterPro" id="IPR050185">
    <property type="entry name" value="Ub_carboxyl-term_hydrolase"/>
</dbReference>
<accession>Q6FRQ6</accession>
<protein>
    <recommendedName>
        <fullName evidence="3">ubiquitinyl hydrolase 1</fullName>
        <ecNumber evidence="3">3.4.19.12</ecNumber>
    </recommendedName>
</protein>
<dbReference type="AlphaFoldDB" id="Q6FRQ6"/>
<evidence type="ECO:0000313" key="9">
    <source>
        <dbReference type="CGD" id="CAL0131716"/>
    </source>
</evidence>
<keyword evidence="11" id="KW-1185">Reference proteome</keyword>
<evidence type="ECO:0000256" key="2">
    <source>
        <dbReference type="ARBA" id="ARBA00009085"/>
    </source>
</evidence>
<evidence type="ECO:0000256" key="4">
    <source>
        <dbReference type="ARBA" id="ARBA00022670"/>
    </source>
</evidence>
<dbReference type="KEGG" id="cgr:2888620"/>
<dbReference type="PROSITE" id="PS50235">
    <property type="entry name" value="USP_3"/>
    <property type="match status" value="1"/>
</dbReference>
<dbReference type="VEuPathDB" id="FungiDB:CAGL0H06721g"/>
<dbReference type="GO" id="GO:0004843">
    <property type="term" value="F:cysteine-type deubiquitinase activity"/>
    <property type="evidence" value="ECO:0007669"/>
    <property type="project" value="UniProtKB-EC"/>
</dbReference>
<keyword evidence="6" id="KW-0378">Hydrolase</keyword>
<dbReference type="InterPro" id="IPR018200">
    <property type="entry name" value="USP_CS"/>
</dbReference>
<evidence type="ECO:0000313" key="10">
    <source>
        <dbReference type="EMBL" id="CAG60021.1"/>
    </source>
</evidence>
<dbReference type="Pfam" id="PF00443">
    <property type="entry name" value="UCH"/>
    <property type="match status" value="1"/>
</dbReference>
<evidence type="ECO:0000313" key="11">
    <source>
        <dbReference type="Proteomes" id="UP000002428"/>
    </source>
</evidence>
<dbReference type="PANTHER" id="PTHR21646:SF24">
    <property type="entry name" value="UBIQUITIN CARBOXYL-TERMINAL HYDROLASE"/>
    <property type="match status" value="1"/>
</dbReference>
<dbReference type="CGD" id="CAL0131716">
    <property type="gene designation" value="CAGL0H06721g"/>
</dbReference>
<dbReference type="STRING" id="284593.Q6FRQ6"/>
<dbReference type="InterPro" id="IPR001394">
    <property type="entry name" value="Peptidase_C19_UCH"/>
</dbReference>
<dbReference type="eggNOG" id="KOG1868">
    <property type="taxonomic scope" value="Eukaryota"/>
</dbReference>